<comment type="subcellular location">
    <subcellularLocation>
        <location evidence="1">Cell membrane</location>
        <topology evidence="1">Multi-pass membrane protein</topology>
    </subcellularLocation>
</comment>
<reference evidence="7" key="1">
    <citation type="submission" date="2019-08" db="EMBL/GenBank/DDBJ databases">
        <authorList>
            <person name="Kucharzyk K."/>
            <person name="Murdoch R.W."/>
            <person name="Higgins S."/>
            <person name="Loffler F."/>
        </authorList>
    </citation>
    <scope>NUCLEOTIDE SEQUENCE</scope>
</reference>
<feature type="transmembrane region" description="Helical" evidence="6">
    <location>
        <begin position="261"/>
        <end position="286"/>
    </location>
</feature>
<keyword evidence="3 6" id="KW-0812">Transmembrane</keyword>
<feature type="transmembrane region" description="Helical" evidence="6">
    <location>
        <begin position="184"/>
        <end position="205"/>
    </location>
</feature>
<organism evidence="7">
    <name type="scientific">bioreactor metagenome</name>
    <dbReference type="NCBI Taxonomy" id="1076179"/>
    <lineage>
        <taxon>unclassified sequences</taxon>
        <taxon>metagenomes</taxon>
        <taxon>ecological metagenomes</taxon>
    </lineage>
</organism>
<evidence type="ECO:0000256" key="5">
    <source>
        <dbReference type="ARBA" id="ARBA00023136"/>
    </source>
</evidence>
<dbReference type="Pfam" id="PF13520">
    <property type="entry name" value="AA_permease_2"/>
    <property type="match status" value="1"/>
</dbReference>
<dbReference type="InterPro" id="IPR050367">
    <property type="entry name" value="APC_superfamily"/>
</dbReference>
<dbReference type="Gene3D" id="1.20.1740.10">
    <property type="entry name" value="Amino acid/polyamine transporter I"/>
    <property type="match status" value="1"/>
</dbReference>
<protein>
    <recommendedName>
        <fullName evidence="8">Serine/threonine exchanger SteT</fullName>
    </recommendedName>
</protein>
<keyword evidence="4 6" id="KW-1133">Transmembrane helix</keyword>
<dbReference type="PANTHER" id="PTHR42770">
    <property type="entry name" value="AMINO ACID TRANSPORTER-RELATED"/>
    <property type="match status" value="1"/>
</dbReference>
<dbReference type="AlphaFoldDB" id="A0A644ZJ53"/>
<dbReference type="GO" id="GO:0022857">
    <property type="term" value="F:transmembrane transporter activity"/>
    <property type="evidence" value="ECO:0007669"/>
    <property type="project" value="InterPro"/>
</dbReference>
<evidence type="ECO:0000256" key="2">
    <source>
        <dbReference type="ARBA" id="ARBA00022475"/>
    </source>
</evidence>
<dbReference type="InterPro" id="IPR002293">
    <property type="entry name" value="AA/rel_permease1"/>
</dbReference>
<sequence length="462" mass="50479">MEVKKISLFSCILMGIGSIIGASVFATTPIAIKIIGGNGIVLGFIYASIFVFLKTFPEMVLTSALPANGASYMHLTRLIHPYVGIVHAFNQLVIGTMKVATMALTFSTYFKMIFPSIPEVVVAITITLIFTIISLYGIKFSATVQNICVAVLLGALGIYIFGGWGHTVVSLKDVISTNFEVAKMWAAMGIMHGSLIGANVLMYAADEIDNPGKNIPIAFVVGTVITSVLYAALAYVTVGVMPNFYEIDNLATVAQKFLSPAMLVFFISGGALLAVVTSINSAILMFSRSHFAAARDGLFPNSIMKINKYGAPGNSIWLNSVITILAMISGFNLTDVVNITAIPGLLLSPIIFASVFALPYKFPNSYKTSFLKIPHWINCLIVIIASVLSILMGSYVLKQMQPKNYIIMIAFYIVAAIYTYLRIKYLKDKKGFDMISKMKEPYQPWIDRERQATEEFSVKNSN</sequence>
<evidence type="ECO:0000256" key="3">
    <source>
        <dbReference type="ARBA" id="ARBA00022692"/>
    </source>
</evidence>
<dbReference type="EMBL" id="VSSQ01009156">
    <property type="protein sequence ID" value="MPM40869.1"/>
    <property type="molecule type" value="Genomic_DNA"/>
</dbReference>
<feature type="transmembrane region" description="Helical" evidence="6">
    <location>
        <begin position="217"/>
        <end position="241"/>
    </location>
</feature>
<evidence type="ECO:0000256" key="1">
    <source>
        <dbReference type="ARBA" id="ARBA00004651"/>
    </source>
</evidence>
<feature type="transmembrane region" description="Helical" evidence="6">
    <location>
        <begin position="6"/>
        <end position="27"/>
    </location>
</feature>
<gene>
    <name evidence="7" type="ORF">SDC9_87517</name>
</gene>
<feature type="transmembrane region" description="Helical" evidence="6">
    <location>
        <begin position="34"/>
        <end position="53"/>
    </location>
</feature>
<keyword evidence="2" id="KW-1003">Cell membrane</keyword>
<comment type="caution">
    <text evidence="7">The sequence shown here is derived from an EMBL/GenBank/DDBJ whole genome shotgun (WGS) entry which is preliminary data.</text>
</comment>
<keyword evidence="5 6" id="KW-0472">Membrane</keyword>
<feature type="transmembrane region" description="Helical" evidence="6">
    <location>
        <begin position="339"/>
        <end position="358"/>
    </location>
</feature>
<evidence type="ECO:0000313" key="7">
    <source>
        <dbReference type="EMBL" id="MPM40869.1"/>
    </source>
</evidence>
<name>A0A644ZJ53_9ZZZZ</name>
<dbReference type="GO" id="GO:0005886">
    <property type="term" value="C:plasma membrane"/>
    <property type="evidence" value="ECO:0007669"/>
    <property type="project" value="UniProtKB-SubCell"/>
</dbReference>
<feature type="transmembrane region" description="Helical" evidence="6">
    <location>
        <begin position="403"/>
        <end position="421"/>
    </location>
</feature>
<feature type="transmembrane region" description="Helical" evidence="6">
    <location>
        <begin position="379"/>
        <end position="397"/>
    </location>
</feature>
<dbReference type="PIRSF" id="PIRSF006060">
    <property type="entry name" value="AA_transporter"/>
    <property type="match status" value="1"/>
</dbReference>
<dbReference type="PANTHER" id="PTHR42770:SF7">
    <property type="entry name" value="MEMBRANE PROTEIN"/>
    <property type="match status" value="1"/>
</dbReference>
<evidence type="ECO:0008006" key="8">
    <source>
        <dbReference type="Google" id="ProtNLM"/>
    </source>
</evidence>
<feature type="transmembrane region" description="Helical" evidence="6">
    <location>
        <begin position="147"/>
        <end position="164"/>
    </location>
</feature>
<accession>A0A644ZJ53</accession>
<evidence type="ECO:0000256" key="4">
    <source>
        <dbReference type="ARBA" id="ARBA00022989"/>
    </source>
</evidence>
<evidence type="ECO:0000256" key="6">
    <source>
        <dbReference type="SAM" id="Phobius"/>
    </source>
</evidence>
<feature type="transmembrane region" description="Helical" evidence="6">
    <location>
        <begin position="316"/>
        <end position="333"/>
    </location>
</feature>
<proteinExistence type="predicted"/>
<feature type="transmembrane region" description="Helical" evidence="6">
    <location>
        <begin position="112"/>
        <end position="135"/>
    </location>
</feature>